<evidence type="ECO:0000313" key="1">
    <source>
        <dbReference type="EMBL" id="GHA23946.1"/>
    </source>
</evidence>
<gene>
    <name evidence="1" type="ORF">GCM10007103_01440</name>
</gene>
<protein>
    <submittedName>
        <fullName evidence="1">Uncharacterized protein</fullName>
    </submittedName>
</protein>
<reference evidence="1" key="1">
    <citation type="journal article" date="2014" name="Int. J. Syst. Evol. Microbiol.">
        <title>Complete genome sequence of Corynebacterium casei LMG S-19264T (=DSM 44701T), isolated from a smear-ripened cheese.</title>
        <authorList>
            <consortium name="US DOE Joint Genome Institute (JGI-PGF)"/>
            <person name="Walter F."/>
            <person name="Albersmeier A."/>
            <person name="Kalinowski J."/>
            <person name="Ruckert C."/>
        </authorList>
    </citation>
    <scope>NUCLEOTIDE SEQUENCE</scope>
    <source>
        <strain evidence="1">KCTC 12719</strain>
    </source>
</reference>
<dbReference type="Proteomes" id="UP000610456">
    <property type="component" value="Unassembled WGS sequence"/>
</dbReference>
<reference evidence="1" key="2">
    <citation type="submission" date="2020-09" db="EMBL/GenBank/DDBJ databases">
        <authorList>
            <person name="Sun Q."/>
            <person name="Kim S."/>
        </authorList>
    </citation>
    <scope>NUCLEOTIDE SEQUENCE</scope>
    <source>
        <strain evidence="1">KCTC 12719</strain>
    </source>
</reference>
<evidence type="ECO:0000313" key="2">
    <source>
        <dbReference type="Proteomes" id="UP000610456"/>
    </source>
</evidence>
<proteinExistence type="predicted"/>
<comment type="caution">
    <text evidence="1">The sequence shown here is derived from an EMBL/GenBank/DDBJ whole genome shotgun (WGS) entry which is preliminary data.</text>
</comment>
<accession>A0A918S4C5</accession>
<name>A0A918S4C5_9FLAO</name>
<sequence>MKEMAVEETIAVVGLRSDKPSVFVDKIKNQHVRLLVIPAEEGEKVSLNKFFKNNLTNAEIEVLDCARDGCWEADIITFLDPVDPEESLLNRIKEVAVQKPVLFIFEEASAEADAKAEKLQKKLSNSIILKIKIDDEKERAIISGTDPQSIEQVSEMLNRAGFTVKA</sequence>
<organism evidence="1 2">
    <name type="scientific">Salinimicrobium marinum</name>
    <dbReference type="NCBI Taxonomy" id="680283"/>
    <lineage>
        <taxon>Bacteria</taxon>
        <taxon>Pseudomonadati</taxon>
        <taxon>Bacteroidota</taxon>
        <taxon>Flavobacteriia</taxon>
        <taxon>Flavobacteriales</taxon>
        <taxon>Flavobacteriaceae</taxon>
        <taxon>Salinimicrobium</taxon>
    </lineage>
</organism>
<keyword evidence="2" id="KW-1185">Reference proteome</keyword>
<dbReference type="EMBL" id="BMXB01000001">
    <property type="protein sequence ID" value="GHA23946.1"/>
    <property type="molecule type" value="Genomic_DNA"/>
</dbReference>
<dbReference type="AlphaFoldDB" id="A0A918S4C5"/>